<evidence type="ECO:0000259" key="2">
    <source>
        <dbReference type="SMART" id="SM00899"/>
    </source>
</evidence>
<dbReference type="InterPro" id="IPR007167">
    <property type="entry name" value="Fe-transptr_FeoA-like"/>
</dbReference>
<protein>
    <submittedName>
        <fullName evidence="3">Ferrous iron transport protein A</fullName>
    </submittedName>
</protein>
<dbReference type="Proteomes" id="UP000234748">
    <property type="component" value="Unassembled WGS sequence"/>
</dbReference>
<dbReference type="RefSeq" id="WP_026695108.1">
    <property type="nucleotide sequence ID" value="NZ_PGUY01000012.1"/>
</dbReference>
<dbReference type="Gene3D" id="2.30.30.90">
    <property type="match status" value="1"/>
</dbReference>
<dbReference type="InterPro" id="IPR052713">
    <property type="entry name" value="FeoA"/>
</dbReference>
<dbReference type="AlphaFoldDB" id="A0A2N5M9X3"/>
<sequence length="75" mass="8179">MVLTELQPGGRAKILDIEKVNVLVKRRLLDLGVIEGTEISIKRILPFGGPFALEAGGQSIGIRRKEAKLIQVEVS</sequence>
<dbReference type="InterPro" id="IPR038157">
    <property type="entry name" value="FeoA_core_dom"/>
</dbReference>
<proteinExistence type="predicted"/>
<name>A0A2N5M9X3_9BACI</name>
<evidence type="ECO:0000313" key="4">
    <source>
        <dbReference type="Proteomes" id="UP000234748"/>
    </source>
</evidence>
<reference evidence="3 4" key="1">
    <citation type="submission" date="2017-11" db="EMBL/GenBank/DDBJ databases">
        <title>Comparitive Functional Genomics of Dry Heat Resistant strains isolated from the Viking Spacecraft.</title>
        <authorList>
            <person name="Seuylemezian A."/>
            <person name="Cooper K."/>
            <person name="Vaishampayan P."/>
        </authorList>
    </citation>
    <scope>NUCLEOTIDE SEQUENCE [LARGE SCALE GENOMIC DNA]</scope>
    <source>
        <strain evidence="3 4">V1-29</strain>
    </source>
</reference>
<evidence type="ECO:0000256" key="1">
    <source>
        <dbReference type="ARBA" id="ARBA00023004"/>
    </source>
</evidence>
<dbReference type="GO" id="GO:0046914">
    <property type="term" value="F:transition metal ion binding"/>
    <property type="evidence" value="ECO:0007669"/>
    <property type="project" value="InterPro"/>
</dbReference>
<dbReference type="SUPFAM" id="SSF50037">
    <property type="entry name" value="C-terminal domain of transcriptional repressors"/>
    <property type="match status" value="1"/>
</dbReference>
<dbReference type="PANTHER" id="PTHR42954">
    <property type="entry name" value="FE(2+) TRANSPORT PROTEIN A"/>
    <property type="match status" value="1"/>
</dbReference>
<dbReference type="PANTHER" id="PTHR42954:SF1">
    <property type="entry name" value="FERROUS IRON TRANSPORTER FEOA DOMAIN-CONTAINING PROTEIN"/>
    <property type="match status" value="1"/>
</dbReference>
<feature type="domain" description="Ferrous iron transporter FeoA-like" evidence="2">
    <location>
        <begin position="1"/>
        <end position="74"/>
    </location>
</feature>
<organism evidence="3 4">
    <name type="scientific">Peribacillus deserti</name>
    <dbReference type="NCBI Taxonomy" id="673318"/>
    <lineage>
        <taxon>Bacteria</taxon>
        <taxon>Bacillati</taxon>
        <taxon>Bacillota</taxon>
        <taxon>Bacilli</taxon>
        <taxon>Bacillales</taxon>
        <taxon>Bacillaceae</taxon>
        <taxon>Peribacillus</taxon>
    </lineage>
</organism>
<keyword evidence="1" id="KW-0408">Iron</keyword>
<gene>
    <name evidence="3" type="ORF">CUU66_04050</name>
</gene>
<dbReference type="InterPro" id="IPR008988">
    <property type="entry name" value="Transcriptional_repressor_C"/>
</dbReference>
<accession>A0A2N5M9X3</accession>
<dbReference type="EMBL" id="PGUY01000012">
    <property type="protein sequence ID" value="PLT31137.1"/>
    <property type="molecule type" value="Genomic_DNA"/>
</dbReference>
<evidence type="ECO:0000313" key="3">
    <source>
        <dbReference type="EMBL" id="PLT31137.1"/>
    </source>
</evidence>
<dbReference type="SMART" id="SM00899">
    <property type="entry name" value="FeoA"/>
    <property type="match status" value="1"/>
</dbReference>
<comment type="caution">
    <text evidence="3">The sequence shown here is derived from an EMBL/GenBank/DDBJ whole genome shotgun (WGS) entry which is preliminary data.</text>
</comment>
<keyword evidence="4" id="KW-1185">Reference proteome</keyword>
<dbReference type="OrthoDB" id="9811076at2"/>
<dbReference type="Pfam" id="PF04023">
    <property type="entry name" value="FeoA"/>
    <property type="match status" value="1"/>
</dbReference>